<feature type="non-terminal residue" evidence="2">
    <location>
        <position position="1"/>
    </location>
</feature>
<feature type="region of interest" description="Disordered" evidence="1">
    <location>
        <begin position="1"/>
        <end position="23"/>
    </location>
</feature>
<sequence>EGRTDMSEQVYRPGRGPRQHKGAVFGVSQQAARTAKSQVNIGVLRKKLRWLWMGVHGVIPMPMGPDLSPYATHVRQEIQREIGRDPASSEFNQLRVDSWNDDDLAGHVFTMGLPETAFSYLRLRQDLIGW</sequence>
<proteinExistence type="predicted"/>
<reference evidence="2 3" key="1">
    <citation type="journal article" date="2012" name="Genome Biol.">
        <title>Genome and low-iron response of an oceanic diatom adapted to chronic iron limitation.</title>
        <authorList>
            <person name="Lommer M."/>
            <person name="Specht M."/>
            <person name="Roy A.S."/>
            <person name="Kraemer L."/>
            <person name="Andreson R."/>
            <person name="Gutowska M.A."/>
            <person name="Wolf J."/>
            <person name="Bergner S.V."/>
            <person name="Schilhabel M.B."/>
            <person name="Klostermeier U.C."/>
            <person name="Beiko R.G."/>
            <person name="Rosenstiel P."/>
            <person name="Hippler M."/>
            <person name="Laroche J."/>
        </authorList>
    </citation>
    <scope>NUCLEOTIDE SEQUENCE [LARGE SCALE GENOMIC DNA]</scope>
    <source>
        <strain evidence="2 3">CCMP1005</strain>
    </source>
</reference>
<evidence type="ECO:0000313" key="3">
    <source>
        <dbReference type="Proteomes" id="UP000266841"/>
    </source>
</evidence>
<comment type="caution">
    <text evidence="2">The sequence shown here is derived from an EMBL/GenBank/DDBJ whole genome shotgun (WGS) entry which is preliminary data.</text>
</comment>
<dbReference type="EMBL" id="AGNL01016693">
    <property type="protein sequence ID" value="EJK64908.1"/>
    <property type="molecule type" value="Genomic_DNA"/>
</dbReference>
<evidence type="ECO:0000256" key="1">
    <source>
        <dbReference type="SAM" id="MobiDB-lite"/>
    </source>
</evidence>
<accession>K0SFI9</accession>
<gene>
    <name evidence="2" type="ORF">THAOC_14304</name>
</gene>
<name>K0SFI9_THAOC</name>
<organism evidence="2 3">
    <name type="scientific">Thalassiosira oceanica</name>
    <name type="common">Marine diatom</name>
    <dbReference type="NCBI Taxonomy" id="159749"/>
    <lineage>
        <taxon>Eukaryota</taxon>
        <taxon>Sar</taxon>
        <taxon>Stramenopiles</taxon>
        <taxon>Ochrophyta</taxon>
        <taxon>Bacillariophyta</taxon>
        <taxon>Coscinodiscophyceae</taxon>
        <taxon>Thalassiosirophycidae</taxon>
        <taxon>Thalassiosirales</taxon>
        <taxon>Thalassiosiraceae</taxon>
        <taxon>Thalassiosira</taxon>
    </lineage>
</organism>
<keyword evidence="3" id="KW-1185">Reference proteome</keyword>
<evidence type="ECO:0000313" key="2">
    <source>
        <dbReference type="EMBL" id="EJK64908.1"/>
    </source>
</evidence>
<protein>
    <submittedName>
        <fullName evidence="2">Uncharacterized protein</fullName>
    </submittedName>
</protein>
<dbReference type="AlphaFoldDB" id="K0SFI9"/>
<dbReference type="Proteomes" id="UP000266841">
    <property type="component" value="Unassembled WGS sequence"/>
</dbReference>